<dbReference type="Pfam" id="PF13730">
    <property type="entry name" value="HTH_36"/>
    <property type="match status" value="1"/>
</dbReference>
<proteinExistence type="predicted"/>
<dbReference type="InterPro" id="IPR034829">
    <property type="entry name" value="DnaD-like_sf"/>
</dbReference>
<dbReference type="EMBL" id="SGJP01000028">
    <property type="protein sequence ID" value="NFA61298.1"/>
    <property type="molecule type" value="Genomic_DNA"/>
</dbReference>
<dbReference type="SUPFAM" id="SSF158499">
    <property type="entry name" value="DnaD domain-like"/>
    <property type="match status" value="1"/>
</dbReference>
<evidence type="ECO:0000313" key="1">
    <source>
        <dbReference type="EMBL" id="NFA61298.1"/>
    </source>
</evidence>
<dbReference type="Gene3D" id="1.10.10.10">
    <property type="entry name" value="Winged helix-like DNA-binding domain superfamily/Winged helix DNA-binding domain"/>
    <property type="match status" value="1"/>
</dbReference>
<comment type="caution">
    <text evidence="1">The sequence shown here is derived from an EMBL/GenBank/DDBJ whole genome shotgun (WGS) entry which is preliminary data.</text>
</comment>
<dbReference type="Proteomes" id="UP000473089">
    <property type="component" value="Unassembled WGS sequence"/>
</dbReference>
<sequence length="398" mass="47320">MDYKLKFTSMDNAIIYSKKLKATHKIVYLVIASFSNSNKSNECYPSLDTIAYKADVSRTTVIDAIKNLETLGLITKQVRKSSEKMVVANKAKQYTIYKNQTNIYKILETPEEMIDKDDPQQIYKVEKYEPTIEQREIQELSVYMIDKNFKINYFTKELFFDELLEREKFPLEDIKKAIDKAFDRNISSPNYVGSILYNHRKRKKDKEIRENNKLEVYKNIKPEQKKILDEIDVNIGLENIPQSYIKGYLKLATKHNYEQIKDALDIAKNKNIWTPSYVTGIIKNKNEWDKDKPNKYYANNNSFKYNNKQSQFESINRQAKEMSEHIRKMREQKMIQEFIEDTLIDPNDYENDFERHKAQELAWLNKYNTELTDEEKEKQATRVAIIRQKEGVPFYVQT</sequence>
<gene>
    <name evidence="1" type="ORF">EXM42_13115</name>
</gene>
<dbReference type="SUPFAM" id="SSF46785">
    <property type="entry name" value="Winged helix' DNA-binding domain"/>
    <property type="match status" value="1"/>
</dbReference>
<organism evidence="1 2">
    <name type="scientific">Clostridium botulinum</name>
    <dbReference type="NCBI Taxonomy" id="1491"/>
    <lineage>
        <taxon>Bacteria</taxon>
        <taxon>Bacillati</taxon>
        <taxon>Bacillota</taxon>
        <taxon>Clostridia</taxon>
        <taxon>Eubacteriales</taxon>
        <taxon>Clostridiaceae</taxon>
        <taxon>Clostridium</taxon>
    </lineage>
</organism>
<dbReference type="InterPro" id="IPR036388">
    <property type="entry name" value="WH-like_DNA-bd_sf"/>
</dbReference>
<name>A0A6M0T0I9_CLOBO</name>
<evidence type="ECO:0000313" key="2">
    <source>
        <dbReference type="Proteomes" id="UP000473089"/>
    </source>
</evidence>
<reference evidence="1 2" key="1">
    <citation type="submission" date="2019-02" db="EMBL/GenBank/DDBJ databases">
        <title>Genome sequencing of Clostridium botulinum clinical isolates.</title>
        <authorList>
            <person name="Brunt J."/>
            <person name="Van Vliet A.H.M."/>
            <person name="Stringer S.C."/>
            <person name="Grant K.A."/>
            <person name="Carter A.C."/>
            <person name="Peck M.W."/>
        </authorList>
    </citation>
    <scope>NUCLEOTIDE SEQUENCE [LARGE SCALE GENOMIC DNA]</scope>
    <source>
        <strain evidence="1 2">R1125/03</strain>
    </source>
</reference>
<protein>
    <submittedName>
        <fullName evidence="1">Helix-turn-helix domain-containing protein</fullName>
    </submittedName>
</protein>
<accession>A0A6M0T0I9</accession>
<dbReference type="AlphaFoldDB" id="A0A6M0T0I9"/>
<dbReference type="InterPro" id="IPR036390">
    <property type="entry name" value="WH_DNA-bd_sf"/>
</dbReference>